<evidence type="ECO:0000313" key="7">
    <source>
        <dbReference type="EMBL" id="MBO8437629.1"/>
    </source>
</evidence>
<evidence type="ECO:0000313" key="8">
    <source>
        <dbReference type="Proteomes" id="UP000823636"/>
    </source>
</evidence>
<dbReference type="GO" id="GO:0004519">
    <property type="term" value="F:endonuclease activity"/>
    <property type="evidence" value="ECO:0007669"/>
    <property type="project" value="UniProtKB-KW"/>
</dbReference>
<dbReference type="Pfam" id="PF03852">
    <property type="entry name" value="Vsr"/>
    <property type="match status" value="1"/>
</dbReference>
<keyword evidence="3" id="KW-0227">DNA damage</keyword>
<comment type="similarity">
    <text evidence="6">Belongs to the Vsr family.</text>
</comment>
<protein>
    <submittedName>
        <fullName evidence="7">Uncharacterized protein</fullName>
    </submittedName>
</protein>
<gene>
    <name evidence="7" type="ORF">IAC54_01860</name>
</gene>
<evidence type="ECO:0000256" key="6">
    <source>
        <dbReference type="ARBA" id="ARBA00029466"/>
    </source>
</evidence>
<keyword evidence="1" id="KW-0540">Nuclease</keyword>
<dbReference type="EMBL" id="JADIMW010000016">
    <property type="protein sequence ID" value="MBO8437629.1"/>
    <property type="molecule type" value="Genomic_DNA"/>
</dbReference>
<dbReference type="InterPro" id="IPR004603">
    <property type="entry name" value="DNA_mismatch_endonuc_vsr"/>
</dbReference>
<dbReference type="GO" id="GO:0016787">
    <property type="term" value="F:hydrolase activity"/>
    <property type="evidence" value="ECO:0007669"/>
    <property type="project" value="UniProtKB-KW"/>
</dbReference>
<evidence type="ECO:0000256" key="4">
    <source>
        <dbReference type="ARBA" id="ARBA00022801"/>
    </source>
</evidence>
<sequence length="46" mass="5404">MDHLTKEQRHKNMAANKCEGTKIELLFAKMLRNAGVRYRKNDKSDL</sequence>
<reference evidence="7" key="1">
    <citation type="submission" date="2020-10" db="EMBL/GenBank/DDBJ databases">
        <authorList>
            <person name="Gilroy R."/>
        </authorList>
    </citation>
    <scope>NUCLEOTIDE SEQUENCE</scope>
    <source>
        <strain evidence="7">G3-4614</strain>
    </source>
</reference>
<keyword evidence="2" id="KW-0255">Endonuclease</keyword>
<evidence type="ECO:0000256" key="2">
    <source>
        <dbReference type="ARBA" id="ARBA00022759"/>
    </source>
</evidence>
<evidence type="ECO:0000256" key="1">
    <source>
        <dbReference type="ARBA" id="ARBA00022722"/>
    </source>
</evidence>
<dbReference type="Proteomes" id="UP000823636">
    <property type="component" value="Unassembled WGS sequence"/>
</dbReference>
<comment type="caution">
    <text evidence="7">The sequence shown here is derived from an EMBL/GenBank/DDBJ whole genome shotgun (WGS) entry which is preliminary data.</text>
</comment>
<keyword evidence="5" id="KW-0234">DNA repair</keyword>
<dbReference type="AlphaFoldDB" id="A0A9D9H6G3"/>
<evidence type="ECO:0000256" key="3">
    <source>
        <dbReference type="ARBA" id="ARBA00022763"/>
    </source>
</evidence>
<reference evidence="7" key="2">
    <citation type="journal article" date="2021" name="PeerJ">
        <title>Extensive microbial diversity within the chicken gut microbiome revealed by metagenomics and culture.</title>
        <authorList>
            <person name="Gilroy R."/>
            <person name="Ravi A."/>
            <person name="Getino M."/>
            <person name="Pursley I."/>
            <person name="Horton D.L."/>
            <person name="Alikhan N.F."/>
            <person name="Baker D."/>
            <person name="Gharbi K."/>
            <person name="Hall N."/>
            <person name="Watson M."/>
            <person name="Adriaenssens E.M."/>
            <person name="Foster-Nyarko E."/>
            <person name="Jarju S."/>
            <person name="Secka A."/>
            <person name="Antonio M."/>
            <person name="Oren A."/>
            <person name="Chaudhuri R.R."/>
            <person name="La Ragione R."/>
            <person name="Hildebrand F."/>
            <person name="Pallen M.J."/>
        </authorList>
    </citation>
    <scope>NUCLEOTIDE SEQUENCE</scope>
    <source>
        <strain evidence="7">G3-4614</strain>
    </source>
</reference>
<evidence type="ECO:0000256" key="5">
    <source>
        <dbReference type="ARBA" id="ARBA00023204"/>
    </source>
</evidence>
<accession>A0A9D9H6G3</accession>
<organism evidence="7 8">
    <name type="scientific">Candidatus Caccoplasma merdipullorum</name>
    <dbReference type="NCBI Taxonomy" id="2840718"/>
    <lineage>
        <taxon>Bacteria</taxon>
        <taxon>Pseudomonadati</taxon>
        <taxon>Bacteroidota</taxon>
        <taxon>Bacteroidia</taxon>
        <taxon>Bacteroidales</taxon>
        <taxon>Bacteroidaceae</taxon>
        <taxon>Bacteroidaceae incertae sedis</taxon>
        <taxon>Candidatus Caccoplasma</taxon>
    </lineage>
</organism>
<dbReference type="SUPFAM" id="SSF52980">
    <property type="entry name" value="Restriction endonuclease-like"/>
    <property type="match status" value="1"/>
</dbReference>
<name>A0A9D9H6G3_9BACT</name>
<proteinExistence type="inferred from homology"/>
<dbReference type="GO" id="GO:0006298">
    <property type="term" value="P:mismatch repair"/>
    <property type="evidence" value="ECO:0007669"/>
    <property type="project" value="InterPro"/>
</dbReference>
<dbReference type="InterPro" id="IPR011335">
    <property type="entry name" value="Restrct_endonuc-II-like"/>
</dbReference>
<keyword evidence="4" id="KW-0378">Hydrolase</keyword>